<gene>
    <name evidence="2" type="ORF">AN277_0207745</name>
</gene>
<accession>A0A199NRN5</accession>
<dbReference type="AlphaFoldDB" id="A0A199NRN5"/>
<feature type="region of interest" description="Disordered" evidence="1">
    <location>
        <begin position="58"/>
        <end position="111"/>
    </location>
</feature>
<dbReference type="InterPro" id="IPR029063">
    <property type="entry name" value="SAM-dependent_MTases_sf"/>
</dbReference>
<dbReference type="SUPFAM" id="SSF53335">
    <property type="entry name" value="S-adenosyl-L-methionine-dependent methyltransferases"/>
    <property type="match status" value="1"/>
</dbReference>
<evidence type="ECO:0008006" key="4">
    <source>
        <dbReference type="Google" id="ProtNLM"/>
    </source>
</evidence>
<dbReference type="Proteomes" id="UP000053171">
    <property type="component" value="Unassembled WGS sequence"/>
</dbReference>
<evidence type="ECO:0000313" key="2">
    <source>
        <dbReference type="EMBL" id="OAX51582.1"/>
    </source>
</evidence>
<comment type="caution">
    <text evidence="2">The sequence shown here is derived from an EMBL/GenBank/DDBJ whole genome shotgun (WGS) entry which is preliminary data.</text>
</comment>
<keyword evidence="3" id="KW-1185">Reference proteome</keyword>
<protein>
    <recommendedName>
        <fullName evidence="4">O-Methyltransferase involved in polyketide biosynthesis</fullName>
    </recommendedName>
</protein>
<proteinExistence type="predicted"/>
<reference evidence="2" key="1">
    <citation type="submission" date="2016-06" db="EMBL/GenBank/DDBJ databases">
        <title>Identification of putative biosynthetic pathways for the production of bioactive secondary metabolites by the marine actinomycete Kocuria kristinae RUTW2-3.</title>
        <authorList>
            <person name="Waterworth S.C."/>
            <person name="Walmsley T.A."/>
            <person name="Matongo T."/>
            <person name="Davies-Coleman M.T."/>
            <person name="Dorrington R.A."/>
        </authorList>
    </citation>
    <scope>NUCLEOTIDE SEQUENCE [LARGE SCALE GENOMIC DNA]</scope>
    <source>
        <strain evidence="2">RUTW2-3</strain>
    </source>
</reference>
<dbReference type="EMBL" id="LJBJ02000015">
    <property type="protein sequence ID" value="OAX51582.1"/>
    <property type="molecule type" value="Genomic_DNA"/>
</dbReference>
<name>A0A199NRN5_9MICC</name>
<organism evidence="2 3">
    <name type="scientific">Rothia kristinae</name>
    <dbReference type="NCBI Taxonomy" id="37923"/>
    <lineage>
        <taxon>Bacteria</taxon>
        <taxon>Bacillati</taxon>
        <taxon>Actinomycetota</taxon>
        <taxon>Actinomycetes</taxon>
        <taxon>Micrococcales</taxon>
        <taxon>Micrococcaceae</taxon>
        <taxon>Rothia</taxon>
    </lineage>
</organism>
<dbReference type="RefSeq" id="WP_064725570.1">
    <property type="nucleotide sequence ID" value="NZ_LJBJ02000015.1"/>
</dbReference>
<dbReference type="PANTHER" id="PTHR43619">
    <property type="entry name" value="S-ADENOSYL-L-METHIONINE-DEPENDENT METHYLTRANSFERASE YKTD-RELATED"/>
    <property type="match status" value="1"/>
</dbReference>
<dbReference type="PANTHER" id="PTHR43619:SF2">
    <property type="entry name" value="S-ADENOSYL-L-METHIONINE-DEPENDENT METHYLTRANSFERASES SUPERFAMILY PROTEIN"/>
    <property type="match status" value="1"/>
</dbReference>
<sequence>MFADHQDSLAGFDLSSVPGQLLAPLLARERAARRWPGTLEDPTGQLLLRRLRGLRLRGLRRRAPHPGPSPAAPRGGEPDAGQRAEPGADPKTQKKGAEPEAPLPGQGLLSTGPTAEFADLCCLARTRSLDAQVQRFVAEHPRGAIIELKAGLSTALWRVAPQQAHWCAVDRREVIALRQRLLPTHLRVHGVPSAVTDPAWPKEVAETLGLRPGDPVLILAPGAFAGLSREQLRPLMRDLAARFPGVEVLTDAATRRGARQAGTLLGPADGAPLPAAHLPAEAASWEADARVLDSEPLLREGPLPAGLSGATRARARLLRLTGVVRLVRLRLGDPD</sequence>
<evidence type="ECO:0000256" key="1">
    <source>
        <dbReference type="SAM" id="MobiDB-lite"/>
    </source>
</evidence>
<evidence type="ECO:0000313" key="3">
    <source>
        <dbReference type="Proteomes" id="UP000053171"/>
    </source>
</evidence>
<dbReference type="Gene3D" id="3.40.50.150">
    <property type="entry name" value="Vaccinia Virus protein VP39"/>
    <property type="match status" value="1"/>
</dbReference>
<feature type="compositionally biased region" description="Basic and acidic residues" evidence="1">
    <location>
        <begin position="76"/>
        <end position="98"/>
    </location>
</feature>